<dbReference type="Pfam" id="PF18962">
    <property type="entry name" value="Por_Secre_tail"/>
    <property type="match status" value="1"/>
</dbReference>
<dbReference type="Proteomes" id="UP000594195">
    <property type="component" value="Chromosome"/>
</dbReference>
<reference evidence="3 4" key="1">
    <citation type="submission" date="2019-05" db="EMBL/GenBank/DDBJ databases">
        <title>Chryseobacterium sp. isolated from King George Island, maritime Antarctica.</title>
        <authorList>
            <person name="Peng X."/>
        </authorList>
    </citation>
    <scope>NUCLEOTIDE SEQUENCE [LARGE SCALE GENOMIC DNA]</scope>
    <source>
        <strain evidence="3 4">7-3A</strain>
    </source>
</reference>
<dbReference type="SUPFAM" id="SSF69304">
    <property type="entry name" value="Tricorn protease N-terminal domain"/>
    <property type="match status" value="1"/>
</dbReference>
<feature type="domain" description="Secretion system C-terminal sorting" evidence="2">
    <location>
        <begin position="856"/>
        <end position="923"/>
    </location>
</feature>
<evidence type="ECO:0000313" key="4">
    <source>
        <dbReference type="Proteomes" id="UP000594195"/>
    </source>
</evidence>
<dbReference type="RefSeq" id="WP_193811830.1">
    <property type="nucleotide sequence ID" value="NZ_CP040442.1"/>
</dbReference>
<name>A0A7M2YBN1_9FLAO</name>
<keyword evidence="4" id="KW-1185">Reference proteome</keyword>
<keyword evidence="1" id="KW-0732">Signal</keyword>
<dbReference type="EMBL" id="CP040442">
    <property type="protein sequence ID" value="QOW11658.1"/>
    <property type="molecule type" value="Genomic_DNA"/>
</dbReference>
<evidence type="ECO:0000256" key="1">
    <source>
        <dbReference type="ARBA" id="ARBA00022729"/>
    </source>
</evidence>
<evidence type="ECO:0000259" key="2">
    <source>
        <dbReference type="Pfam" id="PF18962"/>
    </source>
</evidence>
<dbReference type="AlphaFoldDB" id="A0A7M2YBN1"/>
<gene>
    <name evidence="3" type="ORF">Q73A0000_15395</name>
</gene>
<sequence>MKNIYLLLSLFFLQATYGQDTFNAKFNVQNFSASSSPRFLIENNGDLLFSASRSKEFGGNELYSLNTTTDKSKVIKSFVAQNFTSIKSNLVKFNGKIYFIATNYNELNNQLWESDGTAEGTKLVKHLYNSSSSYSTIEIKVSAEKMFLIIDYKLWSSDGTDVGTLAIGDTFYGSEYYILDGKLFYWQNNYDADTLMVSDGTVMGTKPFKIFQKTSTENYSNFKMVKVGSNLYFVARSNNAVGLWKTDGTIDGTVFLNTVNALTLNGVLFNDELFFYTKDNKLWKSGGTAQNTILVKDIPQTIETIFVFKNAIYLDTTTNFIKSDGTAENTQPHQLGDNDASLSYLTKSDKENFLFLKSSIQYTNEIYITTGNEIANRLNTGTVYGNSEYLEIGNYIYYRGNTRKNGDEIFKYNITDKTEKITADVNFGFSSNPFGYETIGDNLFFTAVTDNNSNRQIFTRKISTGEEKQVTNLTNTWGEQERTLVVGDYYYSFSNSYIYKSDGTEPNSHFFSVNKTILDVFKFNDSTLLYLARSEGKLGLYKLENSKITPELILENINAPYISHNNGAILNNKLYFVFYDENQHLAIYSTDGTTANTVKKIEFPYDNLQSLKILGVVNEKLIFSKSANINAKLFDVYSYDETLPTPTLIKSFTDYVVTFYAENYKDKLYFLADNSALYHLYNTDGTASGTKFIRSLTLSTYGNIGIQKGPKQMFTKCGNSLFILGQTLWRTDGETAGTYEISKNIYRNDITCHQGFLYGVYYSDSGYTPGLFRTNGVRNQNKHVTFNITASNTDVLENYNLLNAVYSNVGSDGTSLYFTGYNNKSEYHQYIVNENLPVFLNVENNSESHINNIIIAPNPVSNYFSAQTKNLEKLTKVQIVDLSGKIVREQSKNFSTISVVGLPSSIYYVKIFTTTSLYVEKIIKN</sequence>
<protein>
    <submittedName>
        <fullName evidence="3">T9SS type A sorting domain-containing protein</fullName>
    </submittedName>
</protein>
<dbReference type="NCBIfam" id="TIGR04183">
    <property type="entry name" value="Por_Secre_tail"/>
    <property type="match status" value="1"/>
</dbReference>
<dbReference type="InterPro" id="IPR026444">
    <property type="entry name" value="Secre_tail"/>
</dbReference>
<organism evidence="3 4">
    <name type="scientific">Kaistella flava</name>
    <name type="common">ex Peng et al. 2021</name>
    <dbReference type="NCBI Taxonomy" id="2038776"/>
    <lineage>
        <taxon>Bacteria</taxon>
        <taxon>Pseudomonadati</taxon>
        <taxon>Bacteroidota</taxon>
        <taxon>Flavobacteriia</taxon>
        <taxon>Flavobacteriales</taxon>
        <taxon>Weeksellaceae</taxon>
        <taxon>Chryseobacterium group</taxon>
        <taxon>Kaistella</taxon>
    </lineage>
</organism>
<accession>A0A7M2YBN1</accession>
<evidence type="ECO:0000313" key="3">
    <source>
        <dbReference type="EMBL" id="QOW11658.1"/>
    </source>
</evidence>
<proteinExistence type="predicted"/>
<dbReference type="KEGG" id="kfa:Q73A0000_15395"/>